<dbReference type="EMBL" id="SWKU01000001">
    <property type="protein sequence ID" value="KAF3010803.1"/>
    <property type="molecule type" value="Genomic_DNA"/>
</dbReference>
<proteinExistence type="predicted"/>
<keyword evidence="4" id="KW-1185">Reference proteome</keyword>
<dbReference type="AlphaFoldDB" id="A0A9P4WEN8"/>
<dbReference type="Proteomes" id="UP000801428">
    <property type="component" value="Unassembled WGS sequence"/>
</dbReference>
<evidence type="ECO:0000256" key="2">
    <source>
        <dbReference type="SAM" id="MobiDB-lite"/>
    </source>
</evidence>
<reference evidence="3" key="1">
    <citation type="submission" date="2019-04" db="EMBL/GenBank/DDBJ databases">
        <title>Sequencing of skin fungus with MAO and IRED activity.</title>
        <authorList>
            <person name="Marsaioli A.J."/>
            <person name="Bonatto J.M.C."/>
            <person name="Reis Junior O."/>
        </authorList>
    </citation>
    <scope>NUCLEOTIDE SEQUENCE</scope>
    <source>
        <strain evidence="3">30M1</strain>
    </source>
</reference>
<sequence>MASNGHLHSAAVEATATASNQYASGTLEDGEIKQEQDDSPPHGNELQLSRLAYAALENRYSQLQHQHTETQALVAAYSEVIRGFAPAADGDVSIDQLQAEAGHDGLRARALETDALRSLIREAGGFRELEQVVSDLRRIRDMSDDLKSSRGIVGLASQVRDLLQCKQKLTKLQNEVNDFNGLKAKAARYERLMQAFADVQIDASPPQLASTFASPGPARNQMATQQPVHGSAFMNPARARMISARPIEEDPDRDLYEAPRVSRPQNQTGSNFTPLGNTNVPTATLKRKVARHKDPSATLKRPRVDLGRAAALVESNLPATTNAGRRFGTAAFGTRADTLGGQARSSLGFPTYTGLPEPASKATNAPASMPPRGFAGPGARSLDMGLEWQGTSKKRFGEPITQGAAEGFTIWDACQSYDLKKAAQIPDDLLHFLQSELAKVVSAANASKLTQMAPSGNTCIAAYMADGLRSDLPQDRRACQKCCSAARPCALLQAVSGVRTVIFLPIREHLRIGKEWTDKSYWVRDVV</sequence>
<evidence type="ECO:0000313" key="3">
    <source>
        <dbReference type="EMBL" id="KAF3010803.1"/>
    </source>
</evidence>
<comment type="caution">
    <text evidence="3">The sequence shown here is derived from an EMBL/GenBank/DDBJ whole genome shotgun (WGS) entry which is preliminary data.</text>
</comment>
<evidence type="ECO:0000313" key="4">
    <source>
        <dbReference type="Proteomes" id="UP000801428"/>
    </source>
</evidence>
<gene>
    <name evidence="3" type="ORF">E8E13_008308</name>
</gene>
<protein>
    <submittedName>
        <fullName evidence="3">Uncharacterized protein</fullName>
    </submittedName>
</protein>
<accession>A0A9P4WEN8</accession>
<feature type="region of interest" description="Disordered" evidence="2">
    <location>
        <begin position="351"/>
        <end position="378"/>
    </location>
</feature>
<feature type="coiled-coil region" evidence="1">
    <location>
        <begin position="46"/>
        <end position="73"/>
    </location>
</feature>
<organism evidence="3 4">
    <name type="scientific">Curvularia kusanoi</name>
    <name type="common">Cochliobolus kusanoi</name>
    <dbReference type="NCBI Taxonomy" id="90978"/>
    <lineage>
        <taxon>Eukaryota</taxon>
        <taxon>Fungi</taxon>
        <taxon>Dikarya</taxon>
        <taxon>Ascomycota</taxon>
        <taxon>Pezizomycotina</taxon>
        <taxon>Dothideomycetes</taxon>
        <taxon>Pleosporomycetidae</taxon>
        <taxon>Pleosporales</taxon>
        <taxon>Pleosporineae</taxon>
        <taxon>Pleosporaceae</taxon>
        <taxon>Curvularia</taxon>
    </lineage>
</organism>
<evidence type="ECO:0000256" key="1">
    <source>
        <dbReference type="SAM" id="Coils"/>
    </source>
</evidence>
<name>A0A9P4WEN8_CURKU</name>
<dbReference type="OrthoDB" id="3779310at2759"/>
<keyword evidence="1" id="KW-0175">Coiled coil</keyword>